<reference evidence="2" key="2">
    <citation type="submission" date="2023-06" db="EMBL/GenBank/DDBJ databases">
        <authorList>
            <person name="Spilker T."/>
        </authorList>
    </citation>
    <scope>NUCLEOTIDE SEQUENCE</scope>
    <source>
        <strain evidence="2">FLAC1071</strain>
    </source>
</reference>
<sequence length="328" mass="34417">MALAVRDYGSPTASHTVVLLHGFCLNKDSWRLQIGHLIRQWGNRIRIISYDHRGHGESSDAPVHTYRIEHLAADLAELLVALDVAGPLTLAGHSMGGMTALAYLGKPAVGRPIEPQALVLVASAAGKLCERGLGRLLANPAALVLCDLVQRTPYAADGAVRALTGPVCSAMTRYGGYGTAVMEALVAESARSINDTRLRTKVGFLPGLKAYDHYRTLGSVMAKTTIISGGADPLTPPSHARDLAAGIRDATLVYRPTAGHMLLHEEPRLVTEAISDAIAASSATVRSQLNEVIASGHRGAAGSRLSRASLPRTVVVGDQLPAILAGAG</sequence>
<keyword evidence="3" id="KW-1185">Reference proteome</keyword>
<accession>A0ABT7P8W3</accession>
<evidence type="ECO:0000313" key="3">
    <source>
        <dbReference type="Proteomes" id="UP001529272"/>
    </source>
</evidence>
<evidence type="ECO:0000259" key="1">
    <source>
        <dbReference type="Pfam" id="PF00561"/>
    </source>
</evidence>
<dbReference type="InterPro" id="IPR050266">
    <property type="entry name" value="AB_hydrolase_sf"/>
</dbReference>
<dbReference type="Gene3D" id="3.40.50.1820">
    <property type="entry name" value="alpha/beta hydrolase"/>
    <property type="match status" value="1"/>
</dbReference>
<evidence type="ECO:0000313" key="2">
    <source>
        <dbReference type="EMBL" id="MDM3929418.1"/>
    </source>
</evidence>
<dbReference type="SUPFAM" id="SSF53474">
    <property type="entry name" value="alpha/beta-Hydrolases"/>
    <property type="match status" value="1"/>
</dbReference>
<gene>
    <name evidence="2" type="ORF">QRB35_25915</name>
</gene>
<dbReference type="PANTHER" id="PTHR43798:SF33">
    <property type="entry name" value="HYDROLASE, PUTATIVE (AFU_ORTHOLOGUE AFUA_2G14860)-RELATED"/>
    <property type="match status" value="1"/>
</dbReference>
<dbReference type="GO" id="GO:0016787">
    <property type="term" value="F:hydrolase activity"/>
    <property type="evidence" value="ECO:0007669"/>
    <property type="project" value="UniProtKB-KW"/>
</dbReference>
<reference evidence="2" key="1">
    <citation type="submission" date="2023-06" db="EMBL/GenBank/DDBJ databases">
        <title>Itaconate inhibition of nontuberculous mycobacteria.</title>
        <authorList>
            <person name="Breen P."/>
            <person name="Zimbric M."/>
            <person name="Caverly L."/>
        </authorList>
    </citation>
    <scope>NUCLEOTIDE SEQUENCE</scope>
    <source>
        <strain evidence="2">FLAC1071</strain>
    </source>
</reference>
<proteinExistence type="predicted"/>
<dbReference type="Pfam" id="PF00561">
    <property type="entry name" value="Abhydrolase_1"/>
    <property type="match status" value="1"/>
</dbReference>
<dbReference type="EMBL" id="JASZZX010000036">
    <property type="protein sequence ID" value="MDM3929418.1"/>
    <property type="molecule type" value="Genomic_DNA"/>
</dbReference>
<name>A0ABT7P8W3_MYCIT</name>
<dbReference type="Proteomes" id="UP001529272">
    <property type="component" value="Unassembled WGS sequence"/>
</dbReference>
<comment type="caution">
    <text evidence="2">The sequence shown here is derived from an EMBL/GenBank/DDBJ whole genome shotgun (WGS) entry which is preliminary data.</text>
</comment>
<feature type="domain" description="AB hydrolase-1" evidence="1">
    <location>
        <begin position="16"/>
        <end position="267"/>
    </location>
</feature>
<dbReference type="InterPro" id="IPR000073">
    <property type="entry name" value="AB_hydrolase_1"/>
</dbReference>
<organism evidence="2 3">
    <name type="scientific">Mycobacterium intracellulare subsp. chimaera</name>
    <dbReference type="NCBI Taxonomy" id="222805"/>
    <lineage>
        <taxon>Bacteria</taxon>
        <taxon>Bacillati</taxon>
        <taxon>Actinomycetota</taxon>
        <taxon>Actinomycetes</taxon>
        <taxon>Mycobacteriales</taxon>
        <taxon>Mycobacteriaceae</taxon>
        <taxon>Mycobacterium</taxon>
        <taxon>Mycobacterium avium complex (MAC)</taxon>
    </lineage>
</organism>
<keyword evidence="2" id="KW-0378">Hydrolase</keyword>
<dbReference type="PANTHER" id="PTHR43798">
    <property type="entry name" value="MONOACYLGLYCEROL LIPASE"/>
    <property type="match status" value="1"/>
</dbReference>
<protein>
    <submittedName>
        <fullName evidence="2">Alpha/beta hydrolase</fullName>
    </submittedName>
</protein>
<dbReference type="RefSeq" id="WP_289115477.1">
    <property type="nucleotide sequence ID" value="NZ_JASZZX010000036.1"/>
</dbReference>
<dbReference type="InterPro" id="IPR029058">
    <property type="entry name" value="AB_hydrolase_fold"/>
</dbReference>